<feature type="domain" description="Endonuclease/exonuclease/phosphatase" evidence="10">
    <location>
        <begin position="70"/>
        <end position="316"/>
    </location>
</feature>
<dbReference type="NCBIfam" id="TIGR00195">
    <property type="entry name" value="exoDNase_III"/>
    <property type="match status" value="1"/>
</dbReference>
<dbReference type="Pfam" id="PF03372">
    <property type="entry name" value="Exo_endo_phos"/>
    <property type="match status" value="1"/>
</dbReference>
<dbReference type="GO" id="GO:0005634">
    <property type="term" value="C:nucleus"/>
    <property type="evidence" value="ECO:0007669"/>
    <property type="project" value="TreeGrafter"/>
</dbReference>
<feature type="binding site" evidence="6">
    <location>
        <position position="315"/>
    </location>
    <ligand>
        <name>Mg(2+)</name>
        <dbReference type="ChEBI" id="CHEBI:18420"/>
        <label>1</label>
    </ligand>
</feature>
<dbReference type="InterPro" id="IPR005135">
    <property type="entry name" value="Endo/exonuclease/phosphatase"/>
</dbReference>
<gene>
    <name evidence="11" type="ORF">FDP41_008436</name>
</gene>
<dbReference type="VEuPathDB" id="AmoebaDB:NfTy_093310"/>
<dbReference type="GO" id="GO:0003906">
    <property type="term" value="F:DNA-(apurinic or apyrimidinic site) endonuclease activity"/>
    <property type="evidence" value="ECO:0007669"/>
    <property type="project" value="TreeGrafter"/>
</dbReference>
<dbReference type="VEuPathDB" id="AmoebaDB:NF0033240"/>
<dbReference type="RefSeq" id="XP_044557942.1">
    <property type="nucleotide sequence ID" value="XM_044712289.1"/>
</dbReference>
<feature type="site" description="Important for catalytic activity" evidence="7">
    <location>
        <position position="290"/>
    </location>
</feature>
<keyword evidence="6" id="KW-0464">Manganese</keyword>
<feature type="active site" evidence="5">
    <location>
        <position position="179"/>
    </location>
</feature>
<feature type="binding site" evidence="6">
    <location>
        <position position="316"/>
    </location>
    <ligand>
        <name>Mg(2+)</name>
        <dbReference type="ChEBI" id="CHEBI:18420"/>
        <label>1</label>
    </ligand>
</feature>
<dbReference type="VEuPathDB" id="AmoebaDB:FDP41_008436"/>
<evidence type="ECO:0000256" key="5">
    <source>
        <dbReference type="PIRSR" id="PIRSR604808-1"/>
    </source>
</evidence>
<accession>A0A6A5BK65</accession>
<keyword evidence="8" id="KW-0227">DNA damage</keyword>
<evidence type="ECO:0000256" key="9">
    <source>
        <dbReference type="SAM" id="MobiDB-lite"/>
    </source>
</evidence>
<feature type="binding site" evidence="6">
    <location>
        <position position="221"/>
    </location>
    <ligand>
        <name>Mg(2+)</name>
        <dbReference type="ChEBI" id="CHEBI:18420"/>
        <label>1</label>
    </ligand>
</feature>
<dbReference type="GO" id="GO:0008081">
    <property type="term" value="F:phosphoric diester hydrolase activity"/>
    <property type="evidence" value="ECO:0007669"/>
    <property type="project" value="TreeGrafter"/>
</dbReference>
<dbReference type="InterPro" id="IPR004808">
    <property type="entry name" value="AP_endonuc_1"/>
</dbReference>
<dbReference type="GO" id="GO:0046872">
    <property type="term" value="F:metal ion binding"/>
    <property type="evidence" value="ECO:0007669"/>
    <property type="project" value="UniProtKB-KW"/>
</dbReference>
<comment type="caution">
    <text evidence="11">The sequence shown here is derived from an EMBL/GenBank/DDBJ whole genome shotgun (WGS) entry which is preliminary data.</text>
</comment>
<keyword evidence="8" id="KW-0234">DNA repair</keyword>
<dbReference type="PANTHER" id="PTHR22748:SF6">
    <property type="entry name" value="DNA-(APURINIC OR APYRIMIDINIC SITE) ENDONUCLEASE"/>
    <property type="match status" value="1"/>
</dbReference>
<evidence type="ECO:0000256" key="2">
    <source>
        <dbReference type="ARBA" id="ARBA00022723"/>
    </source>
</evidence>
<feature type="site" description="Transition state stabilizer" evidence="7">
    <location>
        <position position="221"/>
    </location>
</feature>
<dbReference type="OrthoDB" id="498125at2759"/>
<evidence type="ECO:0000256" key="3">
    <source>
        <dbReference type="ARBA" id="ARBA00022801"/>
    </source>
</evidence>
<dbReference type="AlphaFoldDB" id="A0A6A5BK65"/>
<comment type="similarity">
    <text evidence="1 8">Belongs to the DNA repair enzymes AP/ExoA family.</text>
</comment>
<dbReference type="GeneID" id="68115654"/>
<comment type="cofactor">
    <cofactor evidence="6 8">
        <name>Mg(2+)</name>
        <dbReference type="ChEBI" id="CHEBI:18420"/>
    </cofactor>
    <cofactor evidence="6 8">
        <name>Mn(2+)</name>
        <dbReference type="ChEBI" id="CHEBI:29035"/>
    </cofactor>
    <text evidence="6 8">Probably binds two magnesium or manganese ions per subunit.</text>
</comment>
<dbReference type="GO" id="GO:0006284">
    <property type="term" value="P:base-excision repair"/>
    <property type="evidence" value="ECO:0007669"/>
    <property type="project" value="TreeGrafter"/>
</dbReference>
<sequence>MAPKRKSNGSSSSSKSTTPTKKKKRDEGEENESGDEVDDLASPAKTTVSDPKELGLLEHDYDPETHYKFISFNVNGISALMKKENYIKLLGDSEKPYCICLQETKLTAKNQSKFEKILPGYTAHFNHCVAKNGYSGTAVFTLDSHPPVKVSYGMGISKHDDEGRLITVEYEDIYLVNTYVPNSGQKLERLDYRTTEWDVDLLNYLKTLEATKPVVWTGDLNVAVLDIDVHNPKGNKKTAGFTDQERKATPIVKHNFIDSFRLFNPTTPDCYTYWGYRFNMRAKNKGWRLDYFICSQSLKENIESSYILSKVLGSDHCPISLVLKKPKKGGVVAKWGYK</sequence>
<feature type="binding site" evidence="6">
    <location>
        <position position="103"/>
    </location>
    <ligand>
        <name>Mg(2+)</name>
        <dbReference type="ChEBI" id="CHEBI:18420"/>
        <label>1</label>
    </ligand>
</feature>
<feature type="binding site" evidence="6">
    <location>
        <position position="73"/>
    </location>
    <ligand>
        <name>Mg(2+)</name>
        <dbReference type="ChEBI" id="CHEBI:18420"/>
        <label>1</label>
    </ligand>
</feature>
<dbReference type="GO" id="GO:0008311">
    <property type="term" value="F:double-stranded DNA 3'-5' DNA exonuclease activity"/>
    <property type="evidence" value="ECO:0007669"/>
    <property type="project" value="TreeGrafter"/>
</dbReference>
<evidence type="ECO:0000256" key="6">
    <source>
        <dbReference type="PIRSR" id="PIRSR604808-2"/>
    </source>
</evidence>
<dbReference type="EMBL" id="VFQX01000061">
    <property type="protein sequence ID" value="KAF0973229.1"/>
    <property type="molecule type" value="Genomic_DNA"/>
</dbReference>
<protein>
    <recommendedName>
        <fullName evidence="10">Endonuclease/exonuclease/phosphatase domain-containing protein</fullName>
    </recommendedName>
</protein>
<evidence type="ECO:0000256" key="7">
    <source>
        <dbReference type="PIRSR" id="PIRSR604808-3"/>
    </source>
</evidence>
<dbReference type="CDD" id="cd09087">
    <property type="entry name" value="Ape1-like_AP-endo"/>
    <property type="match status" value="1"/>
</dbReference>
<feature type="site" description="Interaction with DNA substrate" evidence="7">
    <location>
        <position position="316"/>
    </location>
</feature>
<feature type="active site" description="Proton acceptor" evidence="5">
    <location>
        <position position="316"/>
    </location>
</feature>
<dbReference type="Gene3D" id="3.60.10.10">
    <property type="entry name" value="Endonuclease/exonuclease/phosphatase"/>
    <property type="match status" value="1"/>
</dbReference>
<reference evidence="11 12" key="1">
    <citation type="journal article" date="2019" name="Sci. Rep.">
        <title>Nanopore sequencing improves the draft genome of the human pathogenic amoeba Naegleria fowleri.</title>
        <authorList>
            <person name="Liechti N."/>
            <person name="Schurch N."/>
            <person name="Bruggmann R."/>
            <person name="Wittwer M."/>
        </authorList>
    </citation>
    <scope>NUCLEOTIDE SEQUENCE [LARGE SCALE GENOMIC DNA]</scope>
    <source>
        <strain evidence="11 12">ATCC 30894</strain>
    </source>
</reference>
<feature type="compositionally biased region" description="Acidic residues" evidence="9">
    <location>
        <begin position="28"/>
        <end position="39"/>
    </location>
</feature>
<dbReference type="InterPro" id="IPR036691">
    <property type="entry name" value="Endo/exonu/phosph_ase_sf"/>
</dbReference>
<evidence type="ECO:0000313" key="12">
    <source>
        <dbReference type="Proteomes" id="UP000444721"/>
    </source>
</evidence>
<evidence type="ECO:0000256" key="8">
    <source>
        <dbReference type="RuleBase" id="RU362131"/>
    </source>
</evidence>
<dbReference type="PROSITE" id="PS51435">
    <property type="entry name" value="AP_NUCLEASE_F1_4"/>
    <property type="match status" value="1"/>
</dbReference>
<feature type="binding site" evidence="6">
    <location>
        <position position="219"/>
    </location>
    <ligand>
        <name>Mg(2+)</name>
        <dbReference type="ChEBI" id="CHEBI:18420"/>
        <label>1</label>
    </ligand>
</feature>
<dbReference type="Proteomes" id="UP000444721">
    <property type="component" value="Unassembled WGS sequence"/>
</dbReference>
<dbReference type="SUPFAM" id="SSF56219">
    <property type="entry name" value="DNase I-like"/>
    <property type="match status" value="1"/>
</dbReference>
<feature type="region of interest" description="Disordered" evidence="9">
    <location>
        <begin position="1"/>
        <end position="51"/>
    </location>
</feature>
<keyword evidence="12" id="KW-1185">Reference proteome</keyword>
<keyword evidence="2 6" id="KW-0479">Metal-binding</keyword>
<keyword evidence="4 6" id="KW-0460">Magnesium</keyword>
<keyword evidence="3" id="KW-0378">Hydrolase</keyword>
<name>A0A6A5BK65_NAEFO</name>
<dbReference type="PANTHER" id="PTHR22748">
    <property type="entry name" value="AP ENDONUCLEASE"/>
    <property type="match status" value="1"/>
</dbReference>
<evidence type="ECO:0000256" key="1">
    <source>
        <dbReference type="ARBA" id="ARBA00007092"/>
    </source>
</evidence>
<feature type="compositionally biased region" description="Low complexity" evidence="9">
    <location>
        <begin position="8"/>
        <end position="19"/>
    </location>
</feature>
<evidence type="ECO:0000256" key="4">
    <source>
        <dbReference type="ARBA" id="ARBA00022842"/>
    </source>
</evidence>
<dbReference type="OMA" id="WWSYRGR"/>
<evidence type="ECO:0000313" key="11">
    <source>
        <dbReference type="EMBL" id="KAF0973229.1"/>
    </source>
</evidence>
<feature type="active site" description="Proton donor/acceptor" evidence="5">
    <location>
        <position position="219"/>
    </location>
</feature>
<evidence type="ECO:0000259" key="10">
    <source>
        <dbReference type="Pfam" id="PF03372"/>
    </source>
</evidence>
<dbReference type="NCBIfam" id="TIGR00633">
    <property type="entry name" value="xth"/>
    <property type="match status" value="1"/>
</dbReference>
<proteinExistence type="inferred from homology"/>
<organism evidence="11 12">
    <name type="scientific">Naegleria fowleri</name>
    <name type="common">Brain eating amoeba</name>
    <dbReference type="NCBI Taxonomy" id="5763"/>
    <lineage>
        <taxon>Eukaryota</taxon>
        <taxon>Discoba</taxon>
        <taxon>Heterolobosea</taxon>
        <taxon>Tetramitia</taxon>
        <taxon>Eutetramitia</taxon>
        <taxon>Vahlkampfiidae</taxon>
        <taxon>Naegleria</taxon>
    </lineage>
</organism>